<protein>
    <submittedName>
        <fullName evidence="1">Uncharacterized protein</fullName>
    </submittedName>
</protein>
<dbReference type="AlphaFoldDB" id="A0A9X0DNH0"/>
<dbReference type="Proteomes" id="UP001152300">
    <property type="component" value="Unassembled WGS sequence"/>
</dbReference>
<evidence type="ECO:0000313" key="1">
    <source>
        <dbReference type="EMBL" id="KAJ8069754.1"/>
    </source>
</evidence>
<gene>
    <name evidence="1" type="ORF">OCU04_000177</name>
</gene>
<sequence>MVLYNIVLVVARADQNPVLFIDGQQLLPFCYNPLQLALIALFGHSVPFSDPENPGKCNLLPADNENGGDDDNDDDVVFDGGAKQNQFVLDSREVLLLIE</sequence>
<reference evidence="1" key="1">
    <citation type="submission" date="2022-11" db="EMBL/GenBank/DDBJ databases">
        <title>Genome Resource of Sclerotinia nivalis Strain SnTB1, a Plant Pathogen Isolated from American Ginseng.</title>
        <authorList>
            <person name="Fan S."/>
        </authorList>
    </citation>
    <scope>NUCLEOTIDE SEQUENCE</scope>
    <source>
        <strain evidence="1">SnTB1</strain>
    </source>
</reference>
<evidence type="ECO:0000313" key="2">
    <source>
        <dbReference type="Proteomes" id="UP001152300"/>
    </source>
</evidence>
<keyword evidence="2" id="KW-1185">Reference proteome</keyword>
<comment type="caution">
    <text evidence="1">The sequence shown here is derived from an EMBL/GenBank/DDBJ whole genome shotgun (WGS) entry which is preliminary data.</text>
</comment>
<name>A0A9X0DNH0_9HELO</name>
<proteinExistence type="predicted"/>
<dbReference type="EMBL" id="JAPEIS010000001">
    <property type="protein sequence ID" value="KAJ8069754.1"/>
    <property type="molecule type" value="Genomic_DNA"/>
</dbReference>
<accession>A0A9X0DNH0</accession>
<organism evidence="1 2">
    <name type="scientific">Sclerotinia nivalis</name>
    <dbReference type="NCBI Taxonomy" id="352851"/>
    <lineage>
        <taxon>Eukaryota</taxon>
        <taxon>Fungi</taxon>
        <taxon>Dikarya</taxon>
        <taxon>Ascomycota</taxon>
        <taxon>Pezizomycotina</taxon>
        <taxon>Leotiomycetes</taxon>
        <taxon>Helotiales</taxon>
        <taxon>Sclerotiniaceae</taxon>
        <taxon>Sclerotinia</taxon>
    </lineage>
</organism>